<gene>
    <name evidence="3" type="ORF">CVT24_013256</name>
</gene>
<dbReference type="Proteomes" id="UP000284842">
    <property type="component" value="Unassembled WGS sequence"/>
</dbReference>
<organism evidence="3 4">
    <name type="scientific">Panaeolus cyanescens</name>
    <dbReference type="NCBI Taxonomy" id="181874"/>
    <lineage>
        <taxon>Eukaryota</taxon>
        <taxon>Fungi</taxon>
        <taxon>Dikarya</taxon>
        <taxon>Basidiomycota</taxon>
        <taxon>Agaricomycotina</taxon>
        <taxon>Agaricomycetes</taxon>
        <taxon>Agaricomycetidae</taxon>
        <taxon>Agaricales</taxon>
        <taxon>Agaricineae</taxon>
        <taxon>Galeropsidaceae</taxon>
        <taxon>Panaeolus</taxon>
    </lineage>
</organism>
<protein>
    <recommendedName>
        <fullName evidence="2">CxC5 like cysteine cluster associated with KDZ domain-containing protein</fullName>
    </recommendedName>
</protein>
<reference evidence="3 4" key="1">
    <citation type="journal article" date="2018" name="Evol. Lett.">
        <title>Horizontal gene cluster transfer increased hallucinogenic mushroom diversity.</title>
        <authorList>
            <person name="Reynolds H.T."/>
            <person name="Vijayakumar V."/>
            <person name="Gluck-Thaler E."/>
            <person name="Korotkin H.B."/>
            <person name="Matheny P.B."/>
            <person name="Slot J.C."/>
        </authorList>
    </citation>
    <scope>NUCLEOTIDE SEQUENCE [LARGE SCALE GENOMIC DNA]</scope>
    <source>
        <strain evidence="3 4">2629</strain>
    </source>
</reference>
<feature type="domain" description="CxC5 like cysteine cluster associated with KDZ" evidence="2">
    <location>
        <begin position="6"/>
        <end position="134"/>
    </location>
</feature>
<dbReference type="OrthoDB" id="2527272at2759"/>
<feature type="region of interest" description="Disordered" evidence="1">
    <location>
        <begin position="211"/>
        <end position="232"/>
    </location>
</feature>
<dbReference type="InterPro" id="IPR041539">
    <property type="entry name" value="CxC5"/>
</dbReference>
<accession>A0A409YN32</accession>
<dbReference type="AlphaFoldDB" id="A0A409YN32"/>
<dbReference type="STRING" id="181874.A0A409YN32"/>
<keyword evidence="4" id="KW-1185">Reference proteome</keyword>
<dbReference type="EMBL" id="NHTK01000944">
    <property type="protein sequence ID" value="PPR04450.1"/>
    <property type="molecule type" value="Genomic_DNA"/>
</dbReference>
<dbReference type="Pfam" id="PF18718">
    <property type="entry name" value="CxC5"/>
    <property type="match status" value="1"/>
</dbReference>
<evidence type="ECO:0000259" key="2">
    <source>
        <dbReference type="Pfam" id="PF18718"/>
    </source>
</evidence>
<name>A0A409YN32_9AGAR</name>
<comment type="caution">
    <text evidence="3">The sequence shown here is derived from an EMBL/GenBank/DDBJ whole genome shotgun (WGS) entry which is preliminary data.</text>
</comment>
<sequence>MTHIDPVYVIAPTIFQCQSPNCKPRSLHFYMKHDDVAQVNLIKASVYHPYSYVVGARCGHDTTSGCKTTYLPDTQYQSIPGSNRKEETLHPNARFLKLGQSLWSDRIFSSAVCNATYNLHASSTAYKEFWNDSFSYGIPDYALSRRHIWQAFIQESTRLISADTSIDLTIPHNSDIDSLTKLAFQQLGQTGQIPNMATHSCDECTHPYRASVDEEPDASSSDTVNMRVVDGI</sequence>
<proteinExistence type="predicted"/>
<evidence type="ECO:0000313" key="4">
    <source>
        <dbReference type="Proteomes" id="UP000284842"/>
    </source>
</evidence>
<evidence type="ECO:0000256" key="1">
    <source>
        <dbReference type="SAM" id="MobiDB-lite"/>
    </source>
</evidence>
<evidence type="ECO:0000313" key="3">
    <source>
        <dbReference type="EMBL" id="PPR04450.1"/>
    </source>
</evidence>
<dbReference type="InParanoid" id="A0A409YN32"/>
<feature type="non-terminal residue" evidence="3">
    <location>
        <position position="232"/>
    </location>
</feature>